<feature type="binding site" evidence="2">
    <location>
        <position position="168"/>
    </location>
    <ligand>
        <name>Mn(2+)</name>
        <dbReference type="ChEBI" id="CHEBI:29035"/>
        <label>2</label>
    </ligand>
</feature>
<dbReference type="NCBIfam" id="TIGR01891">
    <property type="entry name" value="amidohydrolases"/>
    <property type="match status" value="1"/>
</dbReference>
<keyword evidence="2" id="KW-0479">Metal-binding</keyword>
<feature type="binding site" evidence="2">
    <location>
        <position position="104"/>
    </location>
    <ligand>
        <name>Mn(2+)</name>
        <dbReference type="ChEBI" id="CHEBI:29035"/>
        <label>2</label>
    </ligand>
</feature>
<dbReference type="Gene3D" id="3.40.630.10">
    <property type="entry name" value="Zn peptidases"/>
    <property type="match status" value="1"/>
</dbReference>
<keyword evidence="4" id="KW-0121">Carboxypeptidase</keyword>
<dbReference type="Pfam" id="PF07687">
    <property type="entry name" value="M20_dimer"/>
    <property type="match status" value="1"/>
</dbReference>
<keyword evidence="1" id="KW-0378">Hydrolase</keyword>
<dbReference type="AlphaFoldDB" id="A0A323TB85"/>
<dbReference type="InterPro" id="IPR002933">
    <property type="entry name" value="Peptidase_M20"/>
</dbReference>
<comment type="caution">
    <text evidence="4">The sequence shown here is derived from an EMBL/GenBank/DDBJ whole genome shotgun (WGS) entry which is preliminary data.</text>
</comment>
<dbReference type="SUPFAM" id="SSF55031">
    <property type="entry name" value="Bacterial exopeptidase dimerisation domain"/>
    <property type="match status" value="1"/>
</dbReference>
<dbReference type="SUPFAM" id="SSF53187">
    <property type="entry name" value="Zn-dependent exopeptidases"/>
    <property type="match status" value="1"/>
</dbReference>
<evidence type="ECO:0000256" key="1">
    <source>
        <dbReference type="ARBA" id="ARBA00022801"/>
    </source>
</evidence>
<dbReference type="PANTHER" id="PTHR11014:SF63">
    <property type="entry name" value="METALLOPEPTIDASE, PUTATIVE (AFU_ORTHOLOGUE AFUA_6G09600)-RELATED"/>
    <property type="match status" value="1"/>
</dbReference>
<accession>A0A323TB85</accession>
<evidence type="ECO:0000313" key="5">
    <source>
        <dbReference type="Proteomes" id="UP000248214"/>
    </source>
</evidence>
<dbReference type="PIRSF" id="PIRSF005962">
    <property type="entry name" value="Pept_M20D_amidohydro"/>
    <property type="match status" value="1"/>
</dbReference>
<evidence type="ECO:0000313" key="4">
    <source>
        <dbReference type="EMBL" id="PYZ92702.1"/>
    </source>
</evidence>
<dbReference type="InterPro" id="IPR017439">
    <property type="entry name" value="Amidohydrolase"/>
</dbReference>
<dbReference type="InterPro" id="IPR036264">
    <property type="entry name" value="Bact_exopeptidase_dim_dom"/>
</dbReference>
<feature type="binding site" evidence="2">
    <location>
        <position position="140"/>
    </location>
    <ligand>
        <name>Mn(2+)</name>
        <dbReference type="ChEBI" id="CHEBI:29035"/>
        <label>2</label>
    </ligand>
</feature>
<sequence length="401" mass="44132">MNLENIKEELNKIEDQLIDIRRELHENPELSHEEFETSKRIQNLLSKEQIPFTTGYATTGVLGVIKGNHPGKTVALRADIDALPILEKNDHSFVSKTDNKMHACGHDAHTAMLIGTGILLNKYKHELEGTVLLVFQPAEEDAPRGGSSKMMEDGVFDKYKPDAIYAQHVWPDLPVGQIGVRPGAMMGNSDRFTITIKGSSGHASMPHQTNDAIIAANQVITGLQTLVSRNTDPLESAVVTIGKIQGGTRYNVIAEEVTLEGTVRTYKNDVKTMIKQKMSEIAEGIATSMGATAEVKYLDGYPATMNSERWASLVKSTAQQTLGEEATPDIQPSMGGEDFGKFLLKYPGAYYWLGTAIPSRTVQRPLHDPEFDIDERALKIGVECMTHVTINTLQSLKEKGD</sequence>
<feature type="binding site" evidence="2">
    <location>
        <position position="106"/>
    </location>
    <ligand>
        <name>Mn(2+)</name>
        <dbReference type="ChEBI" id="CHEBI:29035"/>
        <label>2</label>
    </ligand>
</feature>
<reference evidence="4 5" key="1">
    <citation type="submission" date="2017-10" db="EMBL/GenBank/DDBJ databases">
        <title>Bacillus sp. nov., a halophilic bacterium isolated from a Keqin Lake.</title>
        <authorList>
            <person name="Wang H."/>
        </authorList>
    </citation>
    <scope>NUCLEOTIDE SEQUENCE [LARGE SCALE GENOMIC DNA]</scope>
    <source>
        <strain evidence="4 5">KQ-12</strain>
    </source>
</reference>
<name>A0A323TB85_9BACI</name>
<dbReference type="FunFam" id="3.30.70.360:FF:000001">
    <property type="entry name" value="N-acetyldiaminopimelate deacetylase"/>
    <property type="match status" value="1"/>
</dbReference>
<dbReference type="GO" id="GO:0050118">
    <property type="term" value="F:N-acetyldiaminopimelate deacetylase activity"/>
    <property type="evidence" value="ECO:0007669"/>
    <property type="project" value="UniProtKB-ARBA"/>
</dbReference>
<dbReference type="RefSeq" id="WP_110610251.1">
    <property type="nucleotide sequence ID" value="NZ_PDOD01000003.1"/>
</dbReference>
<dbReference type="GO" id="GO:0046872">
    <property type="term" value="F:metal ion binding"/>
    <property type="evidence" value="ECO:0007669"/>
    <property type="project" value="UniProtKB-KW"/>
</dbReference>
<evidence type="ECO:0000259" key="3">
    <source>
        <dbReference type="Pfam" id="PF07687"/>
    </source>
</evidence>
<dbReference type="OrthoDB" id="9776731at2"/>
<evidence type="ECO:0000256" key="2">
    <source>
        <dbReference type="PIRSR" id="PIRSR005962-1"/>
    </source>
</evidence>
<feature type="binding site" evidence="2">
    <location>
        <position position="367"/>
    </location>
    <ligand>
        <name>Mn(2+)</name>
        <dbReference type="ChEBI" id="CHEBI:29035"/>
        <label>2</label>
    </ligand>
</feature>
<keyword evidence="5" id="KW-1185">Reference proteome</keyword>
<dbReference type="GO" id="GO:0019877">
    <property type="term" value="P:diaminopimelate biosynthetic process"/>
    <property type="evidence" value="ECO:0007669"/>
    <property type="project" value="UniProtKB-ARBA"/>
</dbReference>
<keyword evidence="4" id="KW-0645">Protease</keyword>
<keyword evidence="2" id="KW-0464">Manganese</keyword>
<organism evidence="4 5">
    <name type="scientific">Salipaludibacillus keqinensis</name>
    <dbReference type="NCBI Taxonomy" id="2045207"/>
    <lineage>
        <taxon>Bacteria</taxon>
        <taxon>Bacillati</taxon>
        <taxon>Bacillota</taxon>
        <taxon>Bacilli</taxon>
        <taxon>Bacillales</taxon>
        <taxon>Bacillaceae</taxon>
    </lineage>
</organism>
<protein>
    <submittedName>
        <fullName evidence="4">Carboxypeptidase</fullName>
    </submittedName>
</protein>
<dbReference type="GO" id="GO:0004180">
    <property type="term" value="F:carboxypeptidase activity"/>
    <property type="evidence" value="ECO:0007669"/>
    <property type="project" value="UniProtKB-KW"/>
</dbReference>
<dbReference type="Pfam" id="PF01546">
    <property type="entry name" value="Peptidase_M20"/>
    <property type="match status" value="1"/>
</dbReference>
<dbReference type="Proteomes" id="UP000248214">
    <property type="component" value="Unassembled WGS sequence"/>
</dbReference>
<dbReference type="PANTHER" id="PTHR11014">
    <property type="entry name" value="PEPTIDASE M20 FAMILY MEMBER"/>
    <property type="match status" value="1"/>
</dbReference>
<dbReference type="InterPro" id="IPR011650">
    <property type="entry name" value="Peptidase_M20_dimer"/>
</dbReference>
<comment type="cofactor">
    <cofactor evidence="2">
        <name>Mn(2+)</name>
        <dbReference type="ChEBI" id="CHEBI:29035"/>
    </cofactor>
    <text evidence="2">The Mn(2+) ion enhances activity.</text>
</comment>
<dbReference type="CDD" id="cd03886">
    <property type="entry name" value="M20_Acy1"/>
    <property type="match status" value="1"/>
</dbReference>
<gene>
    <name evidence="4" type="ORF">CR194_13680</name>
</gene>
<dbReference type="Gene3D" id="3.30.70.360">
    <property type="match status" value="1"/>
</dbReference>
<dbReference type="EMBL" id="PDOD01000003">
    <property type="protein sequence ID" value="PYZ92702.1"/>
    <property type="molecule type" value="Genomic_DNA"/>
</dbReference>
<feature type="domain" description="Peptidase M20 dimerisation" evidence="3">
    <location>
        <begin position="189"/>
        <end position="283"/>
    </location>
</feature>
<proteinExistence type="predicted"/>